<dbReference type="GO" id="GO:0000287">
    <property type="term" value="F:magnesium ion binding"/>
    <property type="evidence" value="ECO:0007669"/>
    <property type="project" value="TreeGrafter"/>
</dbReference>
<evidence type="ECO:0000256" key="1">
    <source>
        <dbReference type="ARBA" id="ARBA00048811"/>
    </source>
</evidence>
<dbReference type="SUPFAM" id="SSF53271">
    <property type="entry name" value="PRTase-like"/>
    <property type="match status" value="1"/>
</dbReference>
<dbReference type="InterPro" id="IPR029057">
    <property type="entry name" value="PRTase-like"/>
</dbReference>
<evidence type="ECO:0000313" key="4">
    <source>
        <dbReference type="EMBL" id="PCJ19394.1"/>
    </source>
</evidence>
<proteinExistence type="predicted"/>
<dbReference type="CDD" id="cd06223">
    <property type="entry name" value="PRTases_typeI"/>
    <property type="match status" value="1"/>
</dbReference>
<feature type="domain" description="Phosphoribosyltransferase" evidence="3">
    <location>
        <begin position="21"/>
        <end position="158"/>
    </location>
</feature>
<name>A0A2A5AJC3_9GAMM</name>
<dbReference type="GO" id="GO:0046100">
    <property type="term" value="P:hypoxanthine metabolic process"/>
    <property type="evidence" value="ECO:0007669"/>
    <property type="project" value="TreeGrafter"/>
</dbReference>
<keyword evidence="4" id="KW-0328">Glycosyltransferase</keyword>
<keyword evidence="4" id="KW-0808">Transferase</keyword>
<reference evidence="5" key="1">
    <citation type="submission" date="2017-08" db="EMBL/GenBank/DDBJ databases">
        <title>A dynamic microbial community with high functional redundancy inhabits the cold, oxic subseafloor aquifer.</title>
        <authorList>
            <person name="Tully B.J."/>
            <person name="Wheat C.G."/>
            <person name="Glazer B.T."/>
            <person name="Huber J.A."/>
        </authorList>
    </citation>
    <scope>NUCLEOTIDE SEQUENCE [LARGE SCALE GENOMIC DNA]</scope>
</reference>
<organism evidence="4 5">
    <name type="scientific">SAR86 cluster bacterium</name>
    <dbReference type="NCBI Taxonomy" id="2030880"/>
    <lineage>
        <taxon>Bacteria</taxon>
        <taxon>Pseudomonadati</taxon>
        <taxon>Pseudomonadota</taxon>
        <taxon>Gammaproteobacteria</taxon>
        <taxon>SAR86 cluster</taxon>
    </lineage>
</organism>
<dbReference type="GO" id="GO:0032264">
    <property type="term" value="P:IMP salvage"/>
    <property type="evidence" value="ECO:0007669"/>
    <property type="project" value="TreeGrafter"/>
</dbReference>
<dbReference type="GO" id="GO:0032263">
    <property type="term" value="P:GMP salvage"/>
    <property type="evidence" value="ECO:0007669"/>
    <property type="project" value="TreeGrafter"/>
</dbReference>
<dbReference type="Gene3D" id="3.40.50.2020">
    <property type="match status" value="1"/>
</dbReference>
<dbReference type="AlphaFoldDB" id="A0A2A5AJC3"/>
<dbReference type="NCBIfam" id="NF006605">
    <property type="entry name" value="PRK09162.1"/>
    <property type="match status" value="1"/>
</dbReference>
<dbReference type="GO" id="GO:0006178">
    <property type="term" value="P:guanine salvage"/>
    <property type="evidence" value="ECO:0007669"/>
    <property type="project" value="TreeGrafter"/>
</dbReference>
<evidence type="ECO:0000259" key="3">
    <source>
        <dbReference type="Pfam" id="PF00156"/>
    </source>
</evidence>
<evidence type="ECO:0000313" key="5">
    <source>
        <dbReference type="Proteomes" id="UP000218327"/>
    </source>
</evidence>
<dbReference type="Pfam" id="PF00156">
    <property type="entry name" value="Pribosyltran"/>
    <property type="match status" value="1"/>
</dbReference>
<dbReference type="Proteomes" id="UP000218327">
    <property type="component" value="Unassembled WGS sequence"/>
</dbReference>
<dbReference type="EMBL" id="NVVJ01000090">
    <property type="protein sequence ID" value="PCJ19394.1"/>
    <property type="molecule type" value="Genomic_DNA"/>
</dbReference>
<evidence type="ECO:0000256" key="2">
    <source>
        <dbReference type="ARBA" id="ARBA00049402"/>
    </source>
</evidence>
<dbReference type="PANTHER" id="PTHR43340">
    <property type="entry name" value="HYPOXANTHINE-GUANINE PHOSPHORIBOSYLTRANSFERASE"/>
    <property type="match status" value="1"/>
</dbReference>
<dbReference type="GO" id="GO:0004422">
    <property type="term" value="F:hypoxanthine phosphoribosyltransferase activity"/>
    <property type="evidence" value="ECO:0007669"/>
    <property type="project" value="TreeGrafter"/>
</dbReference>
<dbReference type="InterPro" id="IPR000836">
    <property type="entry name" value="PRTase_dom"/>
</dbReference>
<comment type="catalytic activity">
    <reaction evidence="2">
        <text>IMP + diphosphate = hypoxanthine + 5-phospho-alpha-D-ribose 1-diphosphate</text>
        <dbReference type="Rhea" id="RHEA:17973"/>
        <dbReference type="ChEBI" id="CHEBI:17368"/>
        <dbReference type="ChEBI" id="CHEBI:33019"/>
        <dbReference type="ChEBI" id="CHEBI:58017"/>
        <dbReference type="ChEBI" id="CHEBI:58053"/>
        <dbReference type="EC" id="2.4.2.8"/>
    </reaction>
    <physiologicalReaction direction="right-to-left" evidence="2">
        <dbReference type="Rhea" id="RHEA:17975"/>
    </physiologicalReaction>
</comment>
<dbReference type="PANTHER" id="PTHR43340:SF1">
    <property type="entry name" value="HYPOXANTHINE PHOSPHORIBOSYLTRANSFERASE"/>
    <property type="match status" value="1"/>
</dbReference>
<gene>
    <name evidence="4" type="ORF">COA96_16320</name>
</gene>
<comment type="caution">
    <text evidence="4">The sequence shown here is derived from an EMBL/GenBank/DDBJ whole genome shotgun (WGS) entry which is preliminary data.</text>
</comment>
<dbReference type="InterPro" id="IPR050408">
    <property type="entry name" value="HGPRT"/>
</dbReference>
<sequence>MCLVNPESITLVQSRARCVYTEQEVEKALDLMSEQITAELSDSNPIVMCIMNGGLVISGKLATRLAFPLQIDYLHATRYREQTSGSDLQWKTYPSQSLKGRVVLLVDDILDEGVTLDKIHHYCQQQGAEKVLSAVLLDKQHDRKVSDIAADFVGFKVEDFYLYGYGMDYKGYLRNAAGIYAVADEDL</sequence>
<protein>
    <submittedName>
        <fullName evidence="4">Hypoxanthine-guanine phosphoribosyltransferase</fullName>
    </submittedName>
</protein>
<accession>A0A2A5AJC3</accession>
<comment type="catalytic activity">
    <reaction evidence="1">
        <text>GMP + diphosphate = guanine + 5-phospho-alpha-D-ribose 1-diphosphate</text>
        <dbReference type="Rhea" id="RHEA:25424"/>
        <dbReference type="ChEBI" id="CHEBI:16235"/>
        <dbReference type="ChEBI" id="CHEBI:33019"/>
        <dbReference type="ChEBI" id="CHEBI:58017"/>
        <dbReference type="ChEBI" id="CHEBI:58115"/>
        <dbReference type="EC" id="2.4.2.8"/>
    </reaction>
    <physiologicalReaction direction="right-to-left" evidence="1">
        <dbReference type="Rhea" id="RHEA:25426"/>
    </physiologicalReaction>
</comment>
<dbReference type="GO" id="GO:0005829">
    <property type="term" value="C:cytosol"/>
    <property type="evidence" value="ECO:0007669"/>
    <property type="project" value="TreeGrafter"/>
</dbReference>